<keyword evidence="5 6" id="KW-0482">Metalloprotease</keyword>
<proteinExistence type="inferred from homology"/>
<reference evidence="8 9" key="1">
    <citation type="submission" date="2020-06" db="EMBL/GenBank/DDBJ databases">
        <authorList>
            <person name="Li R."/>
            <person name="Bekaert M."/>
        </authorList>
    </citation>
    <scope>NUCLEOTIDE SEQUENCE [LARGE SCALE GENOMIC DNA]</scope>
    <source>
        <strain evidence="9">wild</strain>
    </source>
</reference>
<dbReference type="GO" id="GO:0005739">
    <property type="term" value="C:mitochondrion"/>
    <property type="evidence" value="ECO:0007669"/>
    <property type="project" value="GOC"/>
</dbReference>
<dbReference type="PANTHER" id="PTHR21711">
    <property type="entry name" value="MITOCHONDRIAL INNER MEMBRANE PROTEASE"/>
    <property type="match status" value="1"/>
</dbReference>
<evidence type="ECO:0000256" key="5">
    <source>
        <dbReference type="ARBA" id="ARBA00023049"/>
    </source>
</evidence>
<dbReference type="Pfam" id="PF09768">
    <property type="entry name" value="Peptidase_M76"/>
    <property type="match status" value="1"/>
</dbReference>
<organism evidence="8 9">
    <name type="scientific">Mytilus coruscus</name>
    <name type="common">Sea mussel</name>
    <dbReference type="NCBI Taxonomy" id="42192"/>
    <lineage>
        <taxon>Eukaryota</taxon>
        <taxon>Metazoa</taxon>
        <taxon>Spiralia</taxon>
        <taxon>Lophotrochozoa</taxon>
        <taxon>Mollusca</taxon>
        <taxon>Bivalvia</taxon>
        <taxon>Autobranchia</taxon>
        <taxon>Pteriomorphia</taxon>
        <taxon>Mytilida</taxon>
        <taxon>Mytiloidea</taxon>
        <taxon>Mytilidae</taxon>
        <taxon>Mytilinae</taxon>
        <taxon>Mytilus</taxon>
    </lineage>
</organism>
<protein>
    <recommendedName>
        <fullName evidence="6">Mitochondrial inner membrane protease ATP23</fullName>
        <ecNumber evidence="6">3.4.24.-</ecNumber>
    </recommendedName>
</protein>
<dbReference type="EMBL" id="CACVKT020008520">
    <property type="protein sequence ID" value="CAC5415815.1"/>
    <property type="molecule type" value="Genomic_DNA"/>
</dbReference>
<keyword evidence="4 6" id="KW-0378">Hydrolase</keyword>
<keyword evidence="9" id="KW-1185">Reference proteome</keyword>
<evidence type="ECO:0000256" key="7">
    <source>
        <dbReference type="SAM" id="MobiDB-lite"/>
    </source>
</evidence>
<evidence type="ECO:0000313" key="9">
    <source>
        <dbReference type="Proteomes" id="UP000507470"/>
    </source>
</evidence>
<dbReference type="GO" id="GO:0034982">
    <property type="term" value="P:mitochondrial protein processing"/>
    <property type="evidence" value="ECO:0007669"/>
    <property type="project" value="TreeGrafter"/>
</dbReference>
<feature type="compositionally biased region" description="Basic and acidic residues" evidence="7">
    <location>
        <begin position="13"/>
        <end position="26"/>
    </location>
</feature>
<dbReference type="OrthoDB" id="285308at2759"/>
<evidence type="ECO:0000256" key="3">
    <source>
        <dbReference type="ARBA" id="ARBA00022723"/>
    </source>
</evidence>
<dbReference type="InterPro" id="IPR019165">
    <property type="entry name" value="Peptidase_M76_ATP23"/>
</dbReference>
<evidence type="ECO:0000256" key="1">
    <source>
        <dbReference type="ARBA" id="ARBA00009915"/>
    </source>
</evidence>
<gene>
    <name evidence="8" type="ORF">MCOR_48483</name>
</gene>
<dbReference type="PANTHER" id="PTHR21711:SF0">
    <property type="entry name" value="MITOCHONDRIAL INNER MEMBRANE PROTEASE ATP23 HOMOLOG"/>
    <property type="match status" value="1"/>
</dbReference>
<evidence type="ECO:0000256" key="4">
    <source>
        <dbReference type="ARBA" id="ARBA00022801"/>
    </source>
</evidence>
<comment type="similarity">
    <text evidence="1 6">Belongs to the peptidase M76 family.</text>
</comment>
<evidence type="ECO:0000256" key="6">
    <source>
        <dbReference type="RuleBase" id="RU364057"/>
    </source>
</evidence>
<name>A0A6J8E8H8_MYTCO</name>
<feature type="region of interest" description="Disordered" evidence="7">
    <location>
        <begin position="1"/>
        <end position="29"/>
    </location>
</feature>
<dbReference type="Proteomes" id="UP000507470">
    <property type="component" value="Unassembled WGS sequence"/>
</dbReference>
<evidence type="ECO:0000256" key="2">
    <source>
        <dbReference type="ARBA" id="ARBA00022670"/>
    </source>
</evidence>
<dbReference type="AlphaFoldDB" id="A0A6J8E8H8"/>
<sequence>MSNTKDTGANEGKNQEHSNKEKLKPTEEEDYGYYFYPDRDTRSKVDEDKSFLSKKWEKFMRSGYSGDSGDQLKCESNVIWCKENDSQVKLMLAALKSKGCEINLGRHISCEPCRERCNGGYDPNSNQIVVCQNNTRKKDVCCSVLAHELTHAYDNCRAKVDFTDIEHVACTEIRASNFTHCSIGTSMMNGEASPWNYKEAHQLCVKNKALHSVLLVRNVSMDEAAAVVDKVFDKCYADLEPVGRIPRKYTRDAYLSFVEGRTHGYFDKDS</sequence>
<evidence type="ECO:0000313" key="8">
    <source>
        <dbReference type="EMBL" id="CAC5415815.1"/>
    </source>
</evidence>
<keyword evidence="3 6" id="KW-0479">Metal-binding</keyword>
<dbReference type="GO" id="GO:0033615">
    <property type="term" value="P:mitochondrial proton-transporting ATP synthase complex assembly"/>
    <property type="evidence" value="ECO:0007669"/>
    <property type="project" value="TreeGrafter"/>
</dbReference>
<dbReference type="GO" id="GO:0046872">
    <property type="term" value="F:metal ion binding"/>
    <property type="evidence" value="ECO:0007669"/>
    <property type="project" value="UniProtKB-KW"/>
</dbReference>
<keyword evidence="2 6" id="KW-0645">Protease</keyword>
<accession>A0A6J8E8H8</accession>
<dbReference type="EC" id="3.4.24.-" evidence="6"/>
<dbReference type="GO" id="GO:0004222">
    <property type="term" value="F:metalloendopeptidase activity"/>
    <property type="evidence" value="ECO:0007669"/>
    <property type="project" value="InterPro"/>
</dbReference>